<evidence type="ECO:0000259" key="13">
    <source>
        <dbReference type="Pfam" id="PF20423"/>
    </source>
</evidence>
<dbReference type="PANTHER" id="PTHR39559">
    <property type="match status" value="1"/>
</dbReference>
<proteinExistence type="inferred from homology"/>
<dbReference type="NCBIfam" id="NF002804">
    <property type="entry name" value="PRK02946.1"/>
    <property type="match status" value="1"/>
</dbReference>
<comment type="similarity">
    <text evidence="11">Belongs to the AceK family.</text>
</comment>
<dbReference type="HOGENOM" id="CLU_033804_1_1_6"/>
<comment type="subcellular location">
    <subcellularLocation>
        <location evidence="11">Cytoplasm</location>
    </subcellularLocation>
</comment>
<evidence type="ECO:0000259" key="12">
    <source>
        <dbReference type="Pfam" id="PF06315"/>
    </source>
</evidence>
<comment type="function">
    <text evidence="11">Bifunctional enzyme which can phosphorylate or dephosphorylate isocitrate dehydrogenase (IDH) on a specific serine residue. This is a regulatory mechanism which enables bacteria to bypass the Krebs cycle via the glyoxylate shunt in response to the source of carbon. When bacteria are grown on glucose, IDH is fully active and unphosphorylated, but when grown on acetate or ethanol, the activity of IDH declines drastically concomitant with its phosphorylation.</text>
</comment>
<evidence type="ECO:0000256" key="8">
    <source>
        <dbReference type="ARBA" id="ARBA00022801"/>
    </source>
</evidence>
<evidence type="ECO:0000256" key="6">
    <source>
        <dbReference type="ARBA" id="ARBA00022741"/>
    </source>
</evidence>
<evidence type="ECO:0000256" key="3">
    <source>
        <dbReference type="ARBA" id="ARBA00022527"/>
    </source>
</evidence>
<dbReference type="GO" id="GO:0006097">
    <property type="term" value="P:glyoxylate cycle"/>
    <property type="evidence" value="ECO:0007669"/>
    <property type="project" value="UniProtKB-UniRule"/>
</dbReference>
<dbReference type="Proteomes" id="UP000006201">
    <property type="component" value="Unassembled WGS sequence"/>
</dbReference>
<evidence type="ECO:0000256" key="4">
    <source>
        <dbReference type="ARBA" id="ARBA00022532"/>
    </source>
</evidence>
<dbReference type="EC" id="3.1.3.-" evidence="11"/>
<dbReference type="GO" id="GO:0006099">
    <property type="term" value="P:tricarboxylic acid cycle"/>
    <property type="evidence" value="ECO:0007669"/>
    <property type="project" value="UniProtKB-UniRule"/>
</dbReference>
<evidence type="ECO:0000256" key="7">
    <source>
        <dbReference type="ARBA" id="ARBA00022777"/>
    </source>
</evidence>
<dbReference type="EMBL" id="AAOH01000004">
    <property type="protein sequence ID" value="EAR28441.1"/>
    <property type="molecule type" value="Genomic_DNA"/>
</dbReference>
<keyword evidence="7 11" id="KW-0418">Kinase</keyword>
<dbReference type="EC" id="2.7.11.5" evidence="11"/>
<dbReference type="InterPro" id="IPR046854">
    <property type="entry name" value="AceK_regulatory"/>
</dbReference>
<reference evidence="14 15" key="1">
    <citation type="submission" date="2006-02" db="EMBL/GenBank/DDBJ databases">
        <authorList>
            <person name="Moran M.A."/>
            <person name="Kjelleberg S."/>
            <person name="Egan S."/>
            <person name="Saunders N."/>
            <person name="Thomas T."/>
            <person name="Ferriera S."/>
            <person name="Johnson J."/>
            <person name="Kravitz S."/>
            <person name="Halpern A."/>
            <person name="Remington K."/>
            <person name="Beeson K."/>
            <person name="Tran B."/>
            <person name="Rogers Y.-H."/>
            <person name="Friedman R."/>
            <person name="Venter J.C."/>
        </authorList>
    </citation>
    <scope>NUCLEOTIDE SEQUENCE [LARGE SCALE GENOMIC DNA]</scope>
    <source>
        <strain evidence="14 15">D2</strain>
    </source>
</reference>
<evidence type="ECO:0000256" key="10">
    <source>
        <dbReference type="ARBA" id="ARBA00022912"/>
    </source>
</evidence>
<keyword evidence="2 11" id="KW-0963">Cytoplasm</keyword>
<evidence type="ECO:0000256" key="1">
    <source>
        <dbReference type="ARBA" id="ARBA00022435"/>
    </source>
</evidence>
<dbReference type="InterPro" id="IPR046855">
    <property type="entry name" value="AceK_kinase"/>
</dbReference>
<dbReference type="InterPro" id="IPR010452">
    <property type="entry name" value="Isocitrate_DH_AceK"/>
</dbReference>
<accession>A4CAN3</accession>
<evidence type="ECO:0000256" key="9">
    <source>
        <dbReference type="ARBA" id="ARBA00022840"/>
    </source>
</evidence>
<keyword evidence="8 11" id="KW-0378">Hydrolase</keyword>
<keyword evidence="10 11" id="KW-0904">Protein phosphatase</keyword>
<comment type="caution">
    <text evidence="14">The sequence shown here is derived from an EMBL/GenBank/DDBJ whole genome shotgun (WGS) entry which is preliminary data.</text>
</comment>
<keyword evidence="3 11" id="KW-0723">Serine/threonine-protein kinase</keyword>
<evidence type="ECO:0000256" key="11">
    <source>
        <dbReference type="HAMAP-Rule" id="MF_00747"/>
    </source>
</evidence>
<feature type="domain" description="Isocitrate dehydrogenase kinase/phosphatase (AceK) regulatory" evidence="13">
    <location>
        <begin position="8"/>
        <end position="312"/>
    </location>
</feature>
<dbReference type="Pfam" id="PF06315">
    <property type="entry name" value="AceK_kinase"/>
    <property type="match status" value="1"/>
</dbReference>
<dbReference type="GO" id="GO:0005737">
    <property type="term" value="C:cytoplasm"/>
    <property type="evidence" value="ECO:0007669"/>
    <property type="project" value="UniProtKB-SubCell"/>
</dbReference>
<organism evidence="14 15">
    <name type="scientific">Pseudoalteromonas tunicata D2</name>
    <dbReference type="NCBI Taxonomy" id="87626"/>
    <lineage>
        <taxon>Bacteria</taxon>
        <taxon>Pseudomonadati</taxon>
        <taxon>Pseudomonadota</taxon>
        <taxon>Gammaproteobacteria</taxon>
        <taxon>Alteromonadales</taxon>
        <taxon>Pseudoalteromonadaceae</taxon>
        <taxon>Pseudoalteromonas</taxon>
    </lineage>
</organism>
<evidence type="ECO:0000313" key="15">
    <source>
        <dbReference type="Proteomes" id="UP000006201"/>
    </source>
</evidence>
<dbReference type="PIRSF" id="PIRSF000719">
    <property type="entry name" value="AceK"/>
    <property type="match status" value="1"/>
</dbReference>
<dbReference type="STRING" id="87626.PTD2_21537"/>
<feature type="domain" description="Isocitrate dehydrogenase kinase/phosphatase (AceK) kinase" evidence="12">
    <location>
        <begin position="313"/>
        <end position="568"/>
    </location>
</feature>
<keyword evidence="15" id="KW-1185">Reference proteome</keyword>
<dbReference type="GO" id="GO:0004721">
    <property type="term" value="F:phosphoprotein phosphatase activity"/>
    <property type="evidence" value="ECO:0007669"/>
    <property type="project" value="UniProtKB-KW"/>
</dbReference>
<feature type="active site" evidence="11">
    <location>
        <position position="374"/>
    </location>
</feature>
<evidence type="ECO:0000256" key="5">
    <source>
        <dbReference type="ARBA" id="ARBA00022679"/>
    </source>
</evidence>
<keyword evidence="4 11" id="KW-0816">Tricarboxylic acid cycle</keyword>
<dbReference type="GO" id="GO:0005524">
    <property type="term" value="F:ATP binding"/>
    <property type="evidence" value="ECO:0007669"/>
    <property type="project" value="UniProtKB-UniRule"/>
</dbReference>
<dbReference type="AlphaFoldDB" id="A4CAN3"/>
<dbReference type="GO" id="GO:0008772">
    <property type="term" value="F:[isocitrate dehydrogenase (NADP+)] kinase activity"/>
    <property type="evidence" value="ECO:0007669"/>
    <property type="project" value="UniProtKB-UniRule"/>
</dbReference>
<dbReference type="GO" id="GO:0004674">
    <property type="term" value="F:protein serine/threonine kinase activity"/>
    <property type="evidence" value="ECO:0007669"/>
    <property type="project" value="UniProtKB-KW"/>
</dbReference>
<keyword evidence="5 11" id="KW-0808">Transferase</keyword>
<gene>
    <name evidence="11 14" type="primary">aceK</name>
    <name evidence="14" type="ORF">PTD2_21537</name>
</gene>
<comment type="catalytic activity">
    <reaction evidence="11">
        <text>L-seryl-[isocitrate dehydrogenase] + ATP = O-phospho-L-seryl-[isocitrate dehydrogenase] + ADP + H(+)</text>
        <dbReference type="Rhea" id="RHEA:43540"/>
        <dbReference type="Rhea" id="RHEA-COMP:10605"/>
        <dbReference type="Rhea" id="RHEA-COMP:10606"/>
        <dbReference type="ChEBI" id="CHEBI:15378"/>
        <dbReference type="ChEBI" id="CHEBI:29999"/>
        <dbReference type="ChEBI" id="CHEBI:30616"/>
        <dbReference type="ChEBI" id="CHEBI:83421"/>
        <dbReference type="ChEBI" id="CHEBI:456216"/>
        <dbReference type="EC" id="2.7.11.5"/>
    </reaction>
</comment>
<feature type="binding site" evidence="11">
    <location>
        <position position="339"/>
    </location>
    <ligand>
        <name>ATP</name>
        <dbReference type="ChEBI" id="CHEBI:30616"/>
    </ligand>
</feature>
<dbReference type="HAMAP" id="MF_00747">
    <property type="entry name" value="AceK"/>
    <property type="match status" value="1"/>
</dbReference>
<dbReference type="eggNOG" id="COG4579">
    <property type="taxonomic scope" value="Bacteria"/>
</dbReference>
<name>A4CAN3_9GAMM</name>
<dbReference type="GO" id="GO:0006006">
    <property type="term" value="P:glucose metabolic process"/>
    <property type="evidence" value="ECO:0007669"/>
    <property type="project" value="InterPro"/>
</dbReference>
<dbReference type="GO" id="GO:0016208">
    <property type="term" value="F:AMP binding"/>
    <property type="evidence" value="ECO:0007669"/>
    <property type="project" value="TreeGrafter"/>
</dbReference>
<evidence type="ECO:0000313" key="14">
    <source>
        <dbReference type="EMBL" id="EAR28441.1"/>
    </source>
</evidence>
<dbReference type="OrthoDB" id="5287793at2"/>
<sequence length="576" mass="67050">MDNPQLIANLILKGFKKHYQLFQEITAIAPKAFNQANWLAIQKASADRISYYDDRVNETIAELKARLILDQSEQPNVQLWRDIRAIYQQLLLFHPQPELAESFYNSVFCRLFHYGYFNNDFIFVKSTLSEQPTIPSAAEYRSYFPVVDGLKQTIRDIIKQFNFEVPFVNLERDIRLLVKAFIKQSPNSHHHAHQMRFDILKSPFYRNKAAYIVGRVVSKSGIQPFIVPILHHFNHGLYLDALITQSSHMRVIFGFARAYFMVQTEAPSAIVHFLNQLMPNKTPAELYSALGFHKQAKTQFYRELQHQLNQTKEQFESAAGTKGMVMTVFTLPSFPYVFKVIKDKFGEGKPFGRDTVLARYQLVKRHDRVGRMADTIEYSNVAFPLCTISDSLLEELKTTVASALEFRDNLLIIKHLYIERRMTPLNLYLQTATLEQTRTVMDEYGQALKEMISVNIFPGDMLLKNFGVTSHQRVIFYDYDEVQYLTDMNFRALPKAKNYDDYLMAHSSYSVAPQDVFPEQLTTFVTTNATVRNLLEQLHPQLLDVDYWQQAQRNIKANKFANICPYPKALRFKNDW</sequence>
<protein>
    <recommendedName>
        <fullName evidence="11">Isocitrate dehydrogenase kinase/phosphatase</fullName>
        <shortName evidence="11">IDH kinase/phosphatase</shortName>
        <shortName evidence="11">IDHK/P</shortName>
        <ecNumber evidence="11">2.7.11.5</ecNumber>
        <ecNumber evidence="11">3.1.3.-</ecNumber>
    </recommendedName>
</protein>
<keyword evidence="9 11" id="KW-0067">ATP-binding</keyword>
<evidence type="ECO:0000256" key="2">
    <source>
        <dbReference type="ARBA" id="ARBA00022490"/>
    </source>
</evidence>
<dbReference type="Pfam" id="PF20423">
    <property type="entry name" value="AceK_regulatory"/>
    <property type="match status" value="1"/>
</dbReference>
<dbReference type="PANTHER" id="PTHR39559:SF1">
    <property type="entry name" value="ISOCITRATE DEHYDROGENASE KINASE_PHOSPHATASE"/>
    <property type="match status" value="1"/>
</dbReference>
<keyword evidence="6 11" id="KW-0547">Nucleotide-binding</keyword>
<dbReference type="RefSeq" id="WP_009840269.1">
    <property type="nucleotide sequence ID" value="NZ_CH959301.1"/>
</dbReference>
<keyword evidence="1 11" id="KW-0329">Glyoxylate bypass</keyword>
<feature type="binding site" evidence="11">
    <location>
        <begin position="318"/>
        <end position="324"/>
    </location>
    <ligand>
        <name>ATP</name>
        <dbReference type="ChEBI" id="CHEBI:30616"/>
    </ligand>
</feature>